<gene>
    <name evidence="1" type="ORF">L873DRAFT_122565</name>
</gene>
<evidence type="ECO:0000313" key="2">
    <source>
        <dbReference type="Proteomes" id="UP000276215"/>
    </source>
</evidence>
<sequence>MVHFHQPQHCHKYALGYENFMNSSLPHPPLLMRFTITITYSQQMRYIVATETPPQILGML</sequence>
<evidence type="ECO:0000313" key="1">
    <source>
        <dbReference type="EMBL" id="RPA93017.1"/>
    </source>
</evidence>
<accession>A0A3N4J6W2</accession>
<organism evidence="1 2">
    <name type="scientific">Choiromyces venosus 120613-1</name>
    <dbReference type="NCBI Taxonomy" id="1336337"/>
    <lineage>
        <taxon>Eukaryota</taxon>
        <taxon>Fungi</taxon>
        <taxon>Dikarya</taxon>
        <taxon>Ascomycota</taxon>
        <taxon>Pezizomycotina</taxon>
        <taxon>Pezizomycetes</taxon>
        <taxon>Pezizales</taxon>
        <taxon>Tuberaceae</taxon>
        <taxon>Choiromyces</taxon>
    </lineage>
</organism>
<reference evidence="1 2" key="1">
    <citation type="journal article" date="2018" name="Nat. Ecol. Evol.">
        <title>Pezizomycetes genomes reveal the molecular basis of ectomycorrhizal truffle lifestyle.</title>
        <authorList>
            <person name="Murat C."/>
            <person name="Payen T."/>
            <person name="Noel B."/>
            <person name="Kuo A."/>
            <person name="Morin E."/>
            <person name="Chen J."/>
            <person name="Kohler A."/>
            <person name="Krizsan K."/>
            <person name="Balestrini R."/>
            <person name="Da Silva C."/>
            <person name="Montanini B."/>
            <person name="Hainaut M."/>
            <person name="Levati E."/>
            <person name="Barry K.W."/>
            <person name="Belfiori B."/>
            <person name="Cichocki N."/>
            <person name="Clum A."/>
            <person name="Dockter R.B."/>
            <person name="Fauchery L."/>
            <person name="Guy J."/>
            <person name="Iotti M."/>
            <person name="Le Tacon F."/>
            <person name="Lindquist E.A."/>
            <person name="Lipzen A."/>
            <person name="Malagnac F."/>
            <person name="Mello A."/>
            <person name="Molinier V."/>
            <person name="Miyauchi S."/>
            <person name="Poulain J."/>
            <person name="Riccioni C."/>
            <person name="Rubini A."/>
            <person name="Sitrit Y."/>
            <person name="Splivallo R."/>
            <person name="Traeger S."/>
            <person name="Wang M."/>
            <person name="Zifcakova L."/>
            <person name="Wipf D."/>
            <person name="Zambonelli A."/>
            <person name="Paolocci F."/>
            <person name="Nowrousian M."/>
            <person name="Ottonello S."/>
            <person name="Baldrian P."/>
            <person name="Spatafora J.W."/>
            <person name="Henrissat B."/>
            <person name="Nagy L.G."/>
            <person name="Aury J.M."/>
            <person name="Wincker P."/>
            <person name="Grigoriev I.V."/>
            <person name="Bonfante P."/>
            <person name="Martin F.M."/>
        </authorList>
    </citation>
    <scope>NUCLEOTIDE SEQUENCE [LARGE SCALE GENOMIC DNA]</scope>
    <source>
        <strain evidence="1 2">120613-1</strain>
    </source>
</reference>
<name>A0A3N4J6W2_9PEZI</name>
<dbReference type="Proteomes" id="UP000276215">
    <property type="component" value="Unassembled WGS sequence"/>
</dbReference>
<keyword evidence="2" id="KW-1185">Reference proteome</keyword>
<dbReference type="AlphaFoldDB" id="A0A3N4J6W2"/>
<proteinExistence type="predicted"/>
<protein>
    <submittedName>
        <fullName evidence="1">Uncharacterized protein</fullName>
    </submittedName>
</protein>
<dbReference type="EMBL" id="ML120462">
    <property type="protein sequence ID" value="RPA93017.1"/>
    <property type="molecule type" value="Genomic_DNA"/>
</dbReference>